<dbReference type="InterPro" id="IPR002823">
    <property type="entry name" value="DUF112_TM"/>
</dbReference>
<evidence type="ECO:0000313" key="4">
    <source>
        <dbReference type="Proteomes" id="UP001494902"/>
    </source>
</evidence>
<feature type="transmembrane region" description="Helical" evidence="1">
    <location>
        <begin position="42"/>
        <end position="71"/>
    </location>
</feature>
<reference evidence="3 4" key="1">
    <citation type="submission" date="2024-03" db="EMBL/GenBank/DDBJ databases">
        <title>Draft genome sequence of Pseudonocardia nematodicida JCM 31783.</title>
        <authorList>
            <person name="Butdee W."/>
            <person name="Duangmal K."/>
        </authorList>
    </citation>
    <scope>NUCLEOTIDE SEQUENCE [LARGE SCALE GENOMIC DNA]</scope>
    <source>
        <strain evidence="3 4">JCM 31783</strain>
    </source>
</reference>
<dbReference type="RefSeq" id="WP_349297478.1">
    <property type="nucleotide sequence ID" value="NZ_JBEDNQ010000003.1"/>
</dbReference>
<dbReference type="PANTHER" id="PTHR35342:SF5">
    <property type="entry name" value="TRICARBOXYLIC TRANSPORT PROTEIN"/>
    <property type="match status" value="1"/>
</dbReference>
<keyword evidence="4" id="KW-1185">Reference proteome</keyword>
<dbReference type="EMBL" id="JBEDNQ010000003">
    <property type="protein sequence ID" value="MEQ3550385.1"/>
    <property type="molecule type" value="Genomic_DNA"/>
</dbReference>
<gene>
    <name evidence="3" type="ORF">WIS52_07875</name>
</gene>
<feature type="transmembrane region" description="Helical" evidence="1">
    <location>
        <begin position="456"/>
        <end position="482"/>
    </location>
</feature>
<name>A0ABV1K7D1_9PSEU</name>
<keyword evidence="1" id="KW-1133">Transmembrane helix</keyword>
<keyword evidence="1" id="KW-0812">Transmembrane</keyword>
<organism evidence="3 4">
    <name type="scientific">Pseudonocardia nematodicida</name>
    <dbReference type="NCBI Taxonomy" id="1206997"/>
    <lineage>
        <taxon>Bacteria</taxon>
        <taxon>Bacillati</taxon>
        <taxon>Actinomycetota</taxon>
        <taxon>Actinomycetes</taxon>
        <taxon>Pseudonocardiales</taxon>
        <taxon>Pseudonocardiaceae</taxon>
        <taxon>Pseudonocardia</taxon>
    </lineage>
</organism>
<feature type="transmembrane region" description="Helical" evidence="1">
    <location>
        <begin position="108"/>
        <end position="132"/>
    </location>
</feature>
<feature type="transmembrane region" description="Helical" evidence="1">
    <location>
        <begin position="391"/>
        <end position="409"/>
    </location>
</feature>
<feature type="transmembrane region" description="Helical" evidence="1">
    <location>
        <begin position="12"/>
        <end position="36"/>
    </location>
</feature>
<feature type="transmembrane region" description="Helical" evidence="1">
    <location>
        <begin position="203"/>
        <end position="224"/>
    </location>
</feature>
<sequence length="504" mass="51497">MSGGTALIEGLGALLDPTIGLCLVIGILLGTLVGAVPGVTATMAVALAAGFTLTLEPLQGLAVLLSIYVAAQFGDRVPAILINTPGTPASIATTFDGYPLAKQGRAGVALTASALVSAVGAVAGILILLFAAQPLASFAIGFGPPEMFALVVFGLTMMIGVSAGKVTKGLAAGIGGLLLGTIGRDPITGDGRFTFGFAELSSGIPFIAAIVGLFGVAEVLHQILCSRRGERPRPITQLGEWWPSREDRRTVRKPTAIGAGVGAVVGVVPGAGGDIAGVVAWDRARRASRHPERFGKGSLEGLAASDTASTATMGGSVTTTLAIGVPGDSVMAVMLGSMIIWGLQPGPSLFVQQPDLVFSIGTIMLLATAGALALALVRMRGVVKLLALPQHHLWAVILTFCMVGTFAVQNSVFDVGLMLVFGLLGLFMRQCGFPAGPMVLGLILGPLAESSLRRALLIDGPAAIYTSPVAVTLIALAVLAVVGPRLRALLRSNRKAERDPAQIR</sequence>
<dbReference type="PANTHER" id="PTHR35342">
    <property type="entry name" value="TRICARBOXYLIC TRANSPORT PROTEIN"/>
    <property type="match status" value="1"/>
</dbReference>
<feature type="transmembrane region" description="Helical" evidence="1">
    <location>
        <begin position="356"/>
        <end position="379"/>
    </location>
</feature>
<dbReference type="Pfam" id="PF01970">
    <property type="entry name" value="TctA"/>
    <property type="match status" value="1"/>
</dbReference>
<protein>
    <submittedName>
        <fullName evidence="3">Tripartite tricarboxylate transporter permease</fullName>
    </submittedName>
</protein>
<accession>A0ABV1K7D1</accession>
<comment type="caution">
    <text evidence="3">The sequence shown here is derived from an EMBL/GenBank/DDBJ whole genome shotgun (WGS) entry which is preliminary data.</text>
</comment>
<evidence type="ECO:0000313" key="3">
    <source>
        <dbReference type="EMBL" id="MEQ3550385.1"/>
    </source>
</evidence>
<evidence type="ECO:0000256" key="1">
    <source>
        <dbReference type="SAM" id="Phobius"/>
    </source>
</evidence>
<feature type="transmembrane region" description="Helical" evidence="1">
    <location>
        <begin position="166"/>
        <end position="183"/>
    </location>
</feature>
<feature type="domain" description="DUF112" evidence="2">
    <location>
        <begin position="22"/>
        <end position="440"/>
    </location>
</feature>
<keyword evidence="1" id="KW-0472">Membrane</keyword>
<feature type="transmembrane region" description="Helical" evidence="1">
    <location>
        <begin position="321"/>
        <end position="344"/>
    </location>
</feature>
<feature type="transmembrane region" description="Helical" evidence="1">
    <location>
        <begin position="415"/>
        <end position="444"/>
    </location>
</feature>
<evidence type="ECO:0000259" key="2">
    <source>
        <dbReference type="Pfam" id="PF01970"/>
    </source>
</evidence>
<feature type="transmembrane region" description="Helical" evidence="1">
    <location>
        <begin position="138"/>
        <end position="159"/>
    </location>
</feature>
<dbReference type="Proteomes" id="UP001494902">
    <property type="component" value="Unassembled WGS sequence"/>
</dbReference>
<proteinExistence type="predicted"/>